<gene>
    <name evidence="1" type="ORF">SAMN05660648_02758</name>
</gene>
<accession>A0A1H4A7X1</accession>
<dbReference type="AlphaFoldDB" id="A0A1H4A7X1"/>
<protein>
    <submittedName>
        <fullName evidence="1">Uncharacterized protein</fullName>
    </submittedName>
</protein>
<proteinExistence type="predicted"/>
<dbReference type="Proteomes" id="UP000183469">
    <property type="component" value="Unassembled WGS sequence"/>
</dbReference>
<sequence>MKNKYFQKVLEMKATRNSGVKSDDIYVDVAMDSGGFAVDDKRFVTTKNGDRKVLEFFECVAYISCPIGEIRVKFEPIVDAETFAYCGIKAIEDSNNFVKMVEVGLQVDDNVIRCKNGYETFCNFPLDVVEYLYNNTREENEEGICQEVWTLKEEIFERIKERMMEKDIKTYIKSRGYKELCDVDTWINVMSRNGTYLG</sequence>
<evidence type="ECO:0000313" key="1">
    <source>
        <dbReference type="EMBL" id="SEA31554.1"/>
    </source>
</evidence>
<organism evidence="1 2">
    <name type="scientific">Selenomonas ruminantium</name>
    <dbReference type="NCBI Taxonomy" id="971"/>
    <lineage>
        <taxon>Bacteria</taxon>
        <taxon>Bacillati</taxon>
        <taxon>Bacillota</taxon>
        <taxon>Negativicutes</taxon>
        <taxon>Selenomonadales</taxon>
        <taxon>Selenomonadaceae</taxon>
        <taxon>Selenomonas</taxon>
    </lineage>
</organism>
<dbReference type="RefSeq" id="WP_074673347.1">
    <property type="nucleotide sequence ID" value="NZ_FNQG01000014.1"/>
</dbReference>
<dbReference type="EMBL" id="FNQG01000014">
    <property type="protein sequence ID" value="SEA31554.1"/>
    <property type="molecule type" value="Genomic_DNA"/>
</dbReference>
<evidence type="ECO:0000313" key="2">
    <source>
        <dbReference type="Proteomes" id="UP000183469"/>
    </source>
</evidence>
<name>A0A1H4A7X1_SELRU</name>
<reference evidence="1 2" key="1">
    <citation type="submission" date="2016-10" db="EMBL/GenBank/DDBJ databases">
        <authorList>
            <person name="de Groot N.N."/>
        </authorList>
    </citation>
    <scope>NUCLEOTIDE SEQUENCE [LARGE SCALE GENOMIC DNA]</scope>
    <source>
        <strain evidence="1 2">DSM 2872</strain>
    </source>
</reference>